<dbReference type="Proteomes" id="UP000007721">
    <property type="component" value="Chromosome"/>
</dbReference>
<keyword evidence="3" id="KW-1185">Reference proteome</keyword>
<evidence type="ECO:0000256" key="1">
    <source>
        <dbReference type="SAM" id="SignalP"/>
    </source>
</evidence>
<dbReference type="InterPro" id="IPR036280">
    <property type="entry name" value="Multihaem_cyt_sf"/>
</dbReference>
<accession>B9LZH4</accession>
<sequence>MRKTVFVSLLLVSMLFVSTLAFAKADKWGNKEDRCEKCHSEKQNALTAASAVTTNSLMAAEATVAVVNSHKTSAPIPSSMKQQMITWLTANNLPLPADPAVNWSMSCNTCHVVHGTNPRVYPGLLRYNLLNGELCQMCHGGTINTAINWTTPEARRVLYAPSNPGKLQADGITEIVPPAAPKYAQTVRGTVNFPLTAFTGIHSGRVTADLAYKVTIPGSIFGERIVSPASHMSWQFEPEMITWDTTLEANRPYIVVITPFTPSTSVEATPVVLSVLVDNTTAP</sequence>
<dbReference type="KEGG" id="geo:Geob_2373"/>
<feature type="signal peptide" evidence="1">
    <location>
        <begin position="1"/>
        <end position="23"/>
    </location>
</feature>
<proteinExistence type="predicted"/>
<dbReference type="RefSeq" id="WP_012647456.1">
    <property type="nucleotide sequence ID" value="NC_011979.1"/>
</dbReference>
<dbReference type="SUPFAM" id="SSF48695">
    <property type="entry name" value="Multiheme cytochromes"/>
    <property type="match status" value="1"/>
</dbReference>
<feature type="chain" id="PRO_5002886492" evidence="1">
    <location>
        <begin position="24"/>
        <end position="283"/>
    </location>
</feature>
<name>B9LZH4_GEODF</name>
<dbReference type="EMBL" id="CP001390">
    <property type="protein sequence ID" value="ACM20727.1"/>
    <property type="molecule type" value="Genomic_DNA"/>
</dbReference>
<keyword evidence="1" id="KW-0732">Signal</keyword>
<dbReference type="AlphaFoldDB" id="B9LZH4"/>
<dbReference type="HOGENOM" id="CLU_982664_0_0_7"/>
<reference evidence="2 3" key="1">
    <citation type="submission" date="2009-01" db="EMBL/GenBank/DDBJ databases">
        <title>Complete sequence of Geobacter sp. FRC-32.</title>
        <authorList>
            <consortium name="US DOE Joint Genome Institute"/>
            <person name="Lucas S."/>
            <person name="Copeland A."/>
            <person name="Lapidus A."/>
            <person name="Glavina del Rio T."/>
            <person name="Dalin E."/>
            <person name="Tice H."/>
            <person name="Bruce D."/>
            <person name="Goodwin L."/>
            <person name="Pitluck S."/>
            <person name="Saunders E."/>
            <person name="Brettin T."/>
            <person name="Detter J.C."/>
            <person name="Han C."/>
            <person name="Larimer F."/>
            <person name="Land M."/>
            <person name="Hauser L."/>
            <person name="Kyrpides N."/>
            <person name="Ovchinnikova G."/>
            <person name="Kostka J."/>
            <person name="Richardson P."/>
        </authorList>
    </citation>
    <scope>NUCLEOTIDE SEQUENCE [LARGE SCALE GENOMIC DNA]</scope>
    <source>
        <strain evidence="3">DSM 22248 / JCM 15807 / FRC-32</strain>
    </source>
</reference>
<organism evidence="2 3">
    <name type="scientific">Geotalea daltonii (strain DSM 22248 / JCM 15807 / FRC-32)</name>
    <name type="common">Geobacter daltonii</name>
    <dbReference type="NCBI Taxonomy" id="316067"/>
    <lineage>
        <taxon>Bacteria</taxon>
        <taxon>Pseudomonadati</taxon>
        <taxon>Thermodesulfobacteriota</taxon>
        <taxon>Desulfuromonadia</taxon>
        <taxon>Geobacterales</taxon>
        <taxon>Geobacteraceae</taxon>
        <taxon>Geotalea</taxon>
    </lineage>
</organism>
<gene>
    <name evidence="2" type="ordered locus">Geob_2373</name>
</gene>
<evidence type="ECO:0000313" key="3">
    <source>
        <dbReference type="Proteomes" id="UP000007721"/>
    </source>
</evidence>
<protein>
    <submittedName>
        <fullName evidence="2">Cytochrome c, 3 heme-binding sites</fullName>
    </submittedName>
</protein>
<evidence type="ECO:0000313" key="2">
    <source>
        <dbReference type="EMBL" id="ACM20727.1"/>
    </source>
</evidence>